<evidence type="ECO:0000313" key="2">
    <source>
        <dbReference type="Proteomes" id="UP001246858"/>
    </source>
</evidence>
<reference evidence="1" key="1">
    <citation type="submission" date="2023-07" db="EMBL/GenBank/DDBJ databases">
        <title>Sorghum-associated microbial communities from plants grown in Nebraska, USA.</title>
        <authorList>
            <person name="Schachtman D."/>
        </authorList>
    </citation>
    <scope>NUCLEOTIDE SEQUENCE</scope>
    <source>
        <strain evidence="1">2697</strain>
    </source>
</reference>
<comment type="caution">
    <text evidence="1">The sequence shown here is derived from an EMBL/GenBank/DDBJ whole genome shotgun (WGS) entry which is preliminary data.</text>
</comment>
<organism evidence="1 2">
    <name type="scientific">Pedobacter africanus</name>
    <dbReference type="NCBI Taxonomy" id="151894"/>
    <lineage>
        <taxon>Bacteria</taxon>
        <taxon>Pseudomonadati</taxon>
        <taxon>Bacteroidota</taxon>
        <taxon>Sphingobacteriia</taxon>
        <taxon>Sphingobacteriales</taxon>
        <taxon>Sphingobacteriaceae</taxon>
        <taxon>Pedobacter</taxon>
    </lineage>
</organism>
<protein>
    <submittedName>
        <fullName evidence="1">8-oxo-dGTP diphosphatase</fullName>
        <ecNumber evidence="1">3.6.1.55</ecNumber>
    </submittedName>
</protein>
<evidence type="ECO:0000313" key="1">
    <source>
        <dbReference type="EMBL" id="MDR6781825.1"/>
    </source>
</evidence>
<gene>
    <name evidence="1" type="ORF">J2X78_000377</name>
</gene>
<accession>A0ACC6KR53</accession>
<name>A0ACC6KR53_9SPHI</name>
<dbReference type="EMBL" id="JAVDTF010000001">
    <property type="protein sequence ID" value="MDR6781825.1"/>
    <property type="molecule type" value="Genomic_DNA"/>
</dbReference>
<proteinExistence type="predicted"/>
<dbReference type="EC" id="3.6.1.55" evidence="1"/>
<keyword evidence="2" id="KW-1185">Reference proteome</keyword>
<sequence length="133" mass="14941">MIAVTCAIIVDEEGRVLVAQRSAAMKLPLKMEFPGGKVEEGESPEAGLIREIKEELGIDIAITSEIEANEHHYPDFSIRLIPYICRILSGEIFLKEHAAYFWQAPHNLMELDWAAADIPVVYNYLAHIGRKGH</sequence>
<dbReference type="Proteomes" id="UP001246858">
    <property type="component" value="Unassembled WGS sequence"/>
</dbReference>
<keyword evidence="1" id="KW-0378">Hydrolase</keyword>